<keyword evidence="6 8" id="KW-0472">Membrane</keyword>
<dbReference type="PANTHER" id="PTHR34093">
    <property type="entry name" value="CHLORIDE CHANNEL CLIC-LIKE PROTEIN 1"/>
    <property type="match status" value="1"/>
</dbReference>
<evidence type="ECO:0000256" key="1">
    <source>
        <dbReference type="ARBA" id="ARBA00004141"/>
    </source>
</evidence>
<dbReference type="GO" id="GO:0016020">
    <property type="term" value="C:membrane"/>
    <property type="evidence" value="ECO:0007669"/>
    <property type="project" value="UniProtKB-SubCell"/>
</dbReference>
<feature type="compositionally biased region" description="Basic and acidic residues" evidence="7">
    <location>
        <begin position="429"/>
        <end position="446"/>
    </location>
</feature>
<keyword evidence="10" id="KW-1185">Reference proteome</keyword>
<reference evidence="9" key="1">
    <citation type="submission" date="2025-08" db="UniProtKB">
        <authorList>
            <consortium name="Ensembl"/>
        </authorList>
    </citation>
    <scope>IDENTIFICATION</scope>
</reference>
<keyword evidence="5 8" id="KW-1133">Transmembrane helix</keyword>
<dbReference type="GO" id="GO:0005783">
    <property type="term" value="C:endoplasmic reticulum"/>
    <property type="evidence" value="ECO:0007669"/>
    <property type="project" value="TreeGrafter"/>
</dbReference>
<feature type="region of interest" description="Disordered" evidence="7">
    <location>
        <begin position="322"/>
        <end position="341"/>
    </location>
</feature>
<feature type="region of interest" description="Disordered" evidence="7">
    <location>
        <begin position="376"/>
        <end position="462"/>
    </location>
</feature>
<evidence type="ECO:0000256" key="5">
    <source>
        <dbReference type="ARBA" id="ARBA00022989"/>
    </source>
</evidence>
<feature type="transmembrane region" description="Helical" evidence="8">
    <location>
        <begin position="100"/>
        <end position="117"/>
    </location>
</feature>
<evidence type="ECO:0000256" key="7">
    <source>
        <dbReference type="SAM" id="MobiDB-lite"/>
    </source>
</evidence>
<name>A0A8C4QAM1_EPTBU</name>
<protein>
    <recommendedName>
        <fullName evidence="3">Chloride channel CLIC-like protein 1</fullName>
    </recommendedName>
</protein>
<evidence type="ECO:0000256" key="8">
    <source>
        <dbReference type="SAM" id="Phobius"/>
    </source>
</evidence>
<evidence type="ECO:0000256" key="3">
    <source>
        <dbReference type="ARBA" id="ARBA00015571"/>
    </source>
</evidence>
<dbReference type="Ensembl" id="ENSEBUT00000013177.1">
    <property type="protein sequence ID" value="ENSEBUP00000012601.1"/>
    <property type="gene ID" value="ENSEBUG00000008000.1"/>
</dbReference>
<evidence type="ECO:0000313" key="9">
    <source>
        <dbReference type="Ensembl" id="ENSEBUP00000012601.1"/>
    </source>
</evidence>
<proteinExistence type="inferred from homology"/>
<evidence type="ECO:0000256" key="4">
    <source>
        <dbReference type="ARBA" id="ARBA00022692"/>
    </source>
</evidence>
<feature type="transmembrane region" description="Helical" evidence="8">
    <location>
        <begin position="67"/>
        <end position="88"/>
    </location>
</feature>
<dbReference type="Proteomes" id="UP000694388">
    <property type="component" value="Unplaced"/>
</dbReference>
<accession>A0A8C4QAM1</accession>
<feature type="transmembrane region" description="Helical" evidence="8">
    <location>
        <begin position="224"/>
        <end position="251"/>
    </location>
</feature>
<dbReference type="GeneTree" id="ENSGT00940000165672"/>
<comment type="similarity">
    <text evidence="2">Belongs to the chloride channel MCLC family.</text>
</comment>
<organism evidence="9 10">
    <name type="scientific">Eptatretus burgeri</name>
    <name type="common">Inshore hagfish</name>
    <dbReference type="NCBI Taxonomy" id="7764"/>
    <lineage>
        <taxon>Eukaryota</taxon>
        <taxon>Metazoa</taxon>
        <taxon>Chordata</taxon>
        <taxon>Craniata</taxon>
        <taxon>Vertebrata</taxon>
        <taxon>Cyclostomata</taxon>
        <taxon>Myxini</taxon>
        <taxon>Myxiniformes</taxon>
        <taxon>Myxinidae</taxon>
        <taxon>Eptatretinae</taxon>
        <taxon>Eptatretus</taxon>
    </lineage>
</organism>
<dbReference type="PANTHER" id="PTHR34093:SF1">
    <property type="entry name" value="CHLORIDE CHANNEL CLIC-LIKE PROTEIN 1"/>
    <property type="match status" value="1"/>
</dbReference>
<dbReference type="GO" id="GO:0005254">
    <property type="term" value="F:chloride channel activity"/>
    <property type="evidence" value="ECO:0007669"/>
    <property type="project" value="TreeGrafter"/>
</dbReference>
<dbReference type="Pfam" id="PF05934">
    <property type="entry name" value="MCLC"/>
    <property type="match status" value="1"/>
</dbReference>
<reference evidence="9" key="2">
    <citation type="submission" date="2025-09" db="UniProtKB">
        <authorList>
            <consortium name="Ensembl"/>
        </authorList>
    </citation>
    <scope>IDENTIFICATION</scope>
</reference>
<evidence type="ECO:0000313" key="10">
    <source>
        <dbReference type="Proteomes" id="UP000694388"/>
    </source>
</evidence>
<sequence>LQPTEATKKRHYDAKIIVRARDIALMTAVVRGGEDGKEGLNNLLDKLLIDFQPHDPESWHWSFEDTFHVELSTLLCISILSIVFCISNELCTRVSWRMQLWRLLIISFVISIPWNWLHLYKLAFAEKQAKIVSSKVPNYCISSQDMNWRDSLWEWARQSFTSQEDPCLVYHRNMLVDPILEVPPTKALAVTLTTFLLEPAKYVGSAFGDFIRATYHNLPWHLQLVATILLFSALLVSLSFCFYHCLSYILLPMSNMFRSVCFFDASTAEGIMFLGCPLMHPSKCMHCVFLPPQALLHVWEHARHTILQQVQSLRSAIEHDERQRQITENREHAGVVEQPEERLPIADRHITHGQQDTNADGDSVLRLRPLQKIDNNVKQEPSAHNQVAPLRSNTNQLGPSTTGHASQDNGFGDCGNSTQQLQLQGNAPCDHRSNEDDNHQDGRCDGQKTTAPLGAEPESASKVRNDATCMTEHIGMIRAITVRQSFGTWVSFNTHMTSNKKKTFGFSSFLSSCFHP</sequence>
<evidence type="ECO:0000256" key="2">
    <source>
        <dbReference type="ARBA" id="ARBA00005944"/>
    </source>
</evidence>
<evidence type="ECO:0000256" key="6">
    <source>
        <dbReference type="ARBA" id="ARBA00023136"/>
    </source>
</evidence>
<keyword evidence="4 8" id="KW-0812">Transmembrane</keyword>
<dbReference type="AlphaFoldDB" id="A0A8C4QAM1"/>
<comment type="subcellular location">
    <subcellularLocation>
        <location evidence="1">Membrane</location>
        <topology evidence="1">Multi-pass membrane protein</topology>
    </subcellularLocation>
</comment>
<feature type="compositionally biased region" description="Polar residues" evidence="7">
    <location>
        <begin position="376"/>
        <end position="425"/>
    </location>
</feature>
<dbReference type="InterPro" id="IPR009231">
    <property type="entry name" value="Chloride_chnl_CLIC-like"/>
</dbReference>